<feature type="transmembrane region" description="Helical" evidence="6">
    <location>
        <begin position="139"/>
        <end position="161"/>
    </location>
</feature>
<organism evidence="8 9">
    <name type="scientific">Xylophilus ampelinus</name>
    <dbReference type="NCBI Taxonomy" id="54067"/>
    <lineage>
        <taxon>Bacteria</taxon>
        <taxon>Pseudomonadati</taxon>
        <taxon>Pseudomonadota</taxon>
        <taxon>Betaproteobacteria</taxon>
        <taxon>Burkholderiales</taxon>
        <taxon>Xylophilus</taxon>
    </lineage>
</organism>
<keyword evidence="3 6" id="KW-0812">Transmembrane</keyword>
<dbReference type="SUPFAM" id="SSF81342">
    <property type="entry name" value="Transmembrane di-heme cytochromes"/>
    <property type="match status" value="1"/>
</dbReference>
<dbReference type="RefSeq" id="WP_233504495.1">
    <property type="nucleotide sequence ID" value="NZ_JAMOFZ010000019.1"/>
</dbReference>
<evidence type="ECO:0000256" key="6">
    <source>
        <dbReference type="SAM" id="Phobius"/>
    </source>
</evidence>
<dbReference type="GO" id="GO:0020037">
    <property type="term" value="F:heme binding"/>
    <property type="evidence" value="ECO:0007669"/>
    <property type="project" value="TreeGrafter"/>
</dbReference>
<dbReference type="InterPro" id="IPR051542">
    <property type="entry name" value="Hydrogenase_cytochrome"/>
</dbReference>
<evidence type="ECO:0000256" key="2">
    <source>
        <dbReference type="ARBA" id="ARBA00022475"/>
    </source>
</evidence>
<keyword evidence="4 6" id="KW-1133">Transmembrane helix</keyword>
<gene>
    <name evidence="8" type="ORF">DFQ15_12049</name>
</gene>
<evidence type="ECO:0000313" key="8">
    <source>
        <dbReference type="EMBL" id="PYE75096.1"/>
    </source>
</evidence>
<dbReference type="Proteomes" id="UP000247540">
    <property type="component" value="Unassembled WGS sequence"/>
</dbReference>
<reference evidence="8 9" key="1">
    <citation type="submission" date="2018-06" db="EMBL/GenBank/DDBJ databases">
        <title>Genomic Encyclopedia of Type Strains, Phase III (KMG-III): the genomes of soil and plant-associated and newly described type strains.</title>
        <authorList>
            <person name="Whitman W."/>
        </authorList>
    </citation>
    <scope>NUCLEOTIDE SEQUENCE [LARGE SCALE GENOMIC DNA]</scope>
    <source>
        <strain evidence="8 9">CECT 7646</strain>
    </source>
</reference>
<comment type="caution">
    <text evidence="8">The sequence shown here is derived from an EMBL/GenBank/DDBJ whole genome shotgun (WGS) entry which is preliminary data.</text>
</comment>
<keyword evidence="2" id="KW-1003">Cell membrane</keyword>
<dbReference type="InterPro" id="IPR011577">
    <property type="entry name" value="Cyt_b561_bac/Ni-Hgenase"/>
</dbReference>
<dbReference type="Gene3D" id="1.20.950.20">
    <property type="entry name" value="Transmembrane di-heme cytochromes, Chain C"/>
    <property type="match status" value="1"/>
</dbReference>
<name>A0A318SEH7_9BURK</name>
<dbReference type="GO" id="GO:0022904">
    <property type="term" value="P:respiratory electron transport chain"/>
    <property type="evidence" value="ECO:0007669"/>
    <property type="project" value="InterPro"/>
</dbReference>
<feature type="transmembrane region" description="Helical" evidence="6">
    <location>
        <begin position="107"/>
        <end position="127"/>
    </location>
</feature>
<dbReference type="EMBL" id="QJTC01000020">
    <property type="protein sequence ID" value="PYE75096.1"/>
    <property type="molecule type" value="Genomic_DNA"/>
</dbReference>
<keyword evidence="9" id="KW-1185">Reference proteome</keyword>
<keyword evidence="5 6" id="KW-0472">Membrane</keyword>
<dbReference type="GO" id="GO:0005886">
    <property type="term" value="C:plasma membrane"/>
    <property type="evidence" value="ECO:0007669"/>
    <property type="project" value="UniProtKB-SubCell"/>
</dbReference>
<comment type="subcellular location">
    <subcellularLocation>
        <location evidence="1">Cell membrane</location>
        <topology evidence="1">Multi-pass membrane protein</topology>
    </subcellularLocation>
</comment>
<sequence>MSEPRPTPSPAPVVRVWDLPVRLLHIVLAASVAGAWLTGEETLRWHEAAGWAGLAAVAARLAWGARGGRFARFGAFVRSPAATARYGAQVLRGTAPRYLGHNPLGGWMAVALLATVAATGITGWLYTTDAFWGMAWLDALHRALAWAVLALVALHVAGVVFTGRHQRENLVAAMVHGRKRGDGAVDEDGR</sequence>
<dbReference type="Pfam" id="PF01292">
    <property type="entry name" value="Ni_hydr_CYTB"/>
    <property type="match status" value="1"/>
</dbReference>
<proteinExistence type="predicted"/>
<dbReference type="PANTHER" id="PTHR30485">
    <property type="entry name" value="NI/FE-HYDROGENASE 1 B-TYPE CYTOCHROME SUBUNIT"/>
    <property type="match status" value="1"/>
</dbReference>
<dbReference type="GO" id="GO:0009055">
    <property type="term" value="F:electron transfer activity"/>
    <property type="evidence" value="ECO:0007669"/>
    <property type="project" value="InterPro"/>
</dbReference>
<accession>A0A318SEH7</accession>
<evidence type="ECO:0000256" key="5">
    <source>
        <dbReference type="ARBA" id="ARBA00023136"/>
    </source>
</evidence>
<dbReference type="PANTHER" id="PTHR30485:SF2">
    <property type="entry name" value="BLL0597 PROTEIN"/>
    <property type="match status" value="1"/>
</dbReference>
<evidence type="ECO:0000256" key="3">
    <source>
        <dbReference type="ARBA" id="ARBA00022692"/>
    </source>
</evidence>
<evidence type="ECO:0000256" key="4">
    <source>
        <dbReference type="ARBA" id="ARBA00022989"/>
    </source>
</evidence>
<dbReference type="AlphaFoldDB" id="A0A318SEH7"/>
<evidence type="ECO:0000259" key="7">
    <source>
        <dbReference type="Pfam" id="PF01292"/>
    </source>
</evidence>
<evidence type="ECO:0000256" key="1">
    <source>
        <dbReference type="ARBA" id="ARBA00004651"/>
    </source>
</evidence>
<dbReference type="InterPro" id="IPR016174">
    <property type="entry name" value="Di-haem_cyt_TM"/>
</dbReference>
<feature type="domain" description="Cytochrome b561 bacterial/Ni-hydrogenase" evidence="7">
    <location>
        <begin position="16"/>
        <end position="177"/>
    </location>
</feature>
<protein>
    <submittedName>
        <fullName evidence="8">Cytochrome b</fullName>
    </submittedName>
</protein>
<evidence type="ECO:0000313" key="9">
    <source>
        <dbReference type="Proteomes" id="UP000247540"/>
    </source>
</evidence>